<keyword evidence="1" id="KW-0732">Signal</keyword>
<feature type="signal peptide" evidence="1">
    <location>
        <begin position="1"/>
        <end position="25"/>
    </location>
</feature>
<sequence length="152" mass="16388">MNSCVQSLAALAFLAIFAAPSPSRAQPPVCPVVKCTPEEFPVRPKVYECPKLQPVGAPIEAILDCTSIRPHSVRCRAFPVEVESTCGGSGTNLIYEWSVRVGMSTYPYPPSYDNTISVSCMALEGVNVDVKVWNGGYSSNAHFGMRCGDEPN</sequence>
<dbReference type="AlphaFoldDB" id="A0A1I4ZNI4"/>
<reference evidence="2 3" key="1">
    <citation type="submission" date="2016-10" db="EMBL/GenBank/DDBJ databases">
        <authorList>
            <person name="de Groot N.N."/>
        </authorList>
    </citation>
    <scope>NUCLEOTIDE SEQUENCE [LARGE SCALE GENOMIC DNA]</scope>
    <source>
        <strain evidence="2 3">CGMCC 1.7659</strain>
    </source>
</reference>
<accession>A0A1I4ZNI4</accession>
<organism evidence="2 3">
    <name type="scientific">Dokdonella immobilis</name>
    <dbReference type="NCBI Taxonomy" id="578942"/>
    <lineage>
        <taxon>Bacteria</taxon>
        <taxon>Pseudomonadati</taxon>
        <taxon>Pseudomonadota</taxon>
        <taxon>Gammaproteobacteria</taxon>
        <taxon>Lysobacterales</taxon>
        <taxon>Rhodanobacteraceae</taxon>
        <taxon>Dokdonella</taxon>
    </lineage>
</organism>
<evidence type="ECO:0000313" key="2">
    <source>
        <dbReference type="EMBL" id="SFN51603.1"/>
    </source>
</evidence>
<name>A0A1I4ZNI4_9GAMM</name>
<gene>
    <name evidence="2" type="ORF">SAMN05216289_12729</name>
</gene>
<evidence type="ECO:0000313" key="3">
    <source>
        <dbReference type="Proteomes" id="UP000198575"/>
    </source>
</evidence>
<dbReference type="Proteomes" id="UP000198575">
    <property type="component" value="Unassembled WGS sequence"/>
</dbReference>
<proteinExistence type="predicted"/>
<evidence type="ECO:0008006" key="4">
    <source>
        <dbReference type="Google" id="ProtNLM"/>
    </source>
</evidence>
<protein>
    <recommendedName>
        <fullName evidence="4">CVNH domain-containing protein</fullName>
    </recommendedName>
</protein>
<dbReference type="EMBL" id="FOVF01000027">
    <property type="protein sequence ID" value="SFN51603.1"/>
    <property type="molecule type" value="Genomic_DNA"/>
</dbReference>
<feature type="chain" id="PRO_5011630423" description="CVNH domain-containing protein" evidence="1">
    <location>
        <begin position="26"/>
        <end position="152"/>
    </location>
</feature>
<keyword evidence="3" id="KW-1185">Reference proteome</keyword>
<evidence type="ECO:0000256" key="1">
    <source>
        <dbReference type="SAM" id="SignalP"/>
    </source>
</evidence>